<name>H1VH37_COLHI</name>
<accession>H1VH37</accession>
<gene>
    <name evidence="1" type="ORF">CH063_02152</name>
</gene>
<proteinExistence type="predicted"/>
<evidence type="ECO:0000313" key="1">
    <source>
        <dbReference type="EMBL" id="CCF39540.1"/>
    </source>
</evidence>
<sequence length="67" mass="7586">MLGDMPLAPQTAPRKGSRLVITARRITPLTRTDRANPPPRMLALCPSVSYLTDHRWVRMQTYNNAPL</sequence>
<dbReference type="Proteomes" id="UP000007174">
    <property type="component" value="Unassembled WGS sequence"/>
</dbReference>
<dbReference type="AlphaFoldDB" id="H1VH37"/>
<dbReference type="HOGENOM" id="CLU_2812204_0_0_1"/>
<evidence type="ECO:0000313" key="2">
    <source>
        <dbReference type="Proteomes" id="UP000007174"/>
    </source>
</evidence>
<organism evidence="1 2">
    <name type="scientific">Colletotrichum higginsianum (strain IMI 349063)</name>
    <name type="common">Crucifer anthracnose fungus</name>
    <dbReference type="NCBI Taxonomy" id="759273"/>
    <lineage>
        <taxon>Eukaryota</taxon>
        <taxon>Fungi</taxon>
        <taxon>Dikarya</taxon>
        <taxon>Ascomycota</taxon>
        <taxon>Pezizomycotina</taxon>
        <taxon>Sordariomycetes</taxon>
        <taxon>Hypocreomycetidae</taxon>
        <taxon>Glomerellales</taxon>
        <taxon>Glomerellaceae</taxon>
        <taxon>Colletotrichum</taxon>
        <taxon>Colletotrichum destructivum species complex</taxon>
    </lineage>
</organism>
<dbReference type="EMBL" id="CACQ02003556">
    <property type="protein sequence ID" value="CCF39540.1"/>
    <property type="molecule type" value="Genomic_DNA"/>
</dbReference>
<protein>
    <submittedName>
        <fullName evidence="1">Uncharacterized protein</fullName>
    </submittedName>
</protein>
<reference evidence="2" key="1">
    <citation type="journal article" date="2012" name="Nat. Genet.">
        <title>Lifestyle transitions in plant pathogenic Colletotrichum fungi deciphered by genome and transcriptome analyses.</title>
        <authorList>
            <person name="O'Connell R.J."/>
            <person name="Thon M.R."/>
            <person name="Hacquard S."/>
            <person name="Amyotte S.G."/>
            <person name="Kleemann J."/>
            <person name="Torres M.F."/>
            <person name="Damm U."/>
            <person name="Buiate E.A."/>
            <person name="Epstein L."/>
            <person name="Alkan N."/>
            <person name="Altmueller J."/>
            <person name="Alvarado-Balderrama L."/>
            <person name="Bauser C.A."/>
            <person name="Becker C."/>
            <person name="Birren B.W."/>
            <person name="Chen Z."/>
            <person name="Choi J."/>
            <person name="Crouch J.A."/>
            <person name="Duvick J.P."/>
            <person name="Farman M.A."/>
            <person name="Gan P."/>
            <person name="Heiman D."/>
            <person name="Henrissat B."/>
            <person name="Howard R.J."/>
            <person name="Kabbage M."/>
            <person name="Koch C."/>
            <person name="Kracher B."/>
            <person name="Kubo Y."/>
            <person name="Law A.D."/>
            <person name="Lebrun M.-H."/>
            <person name="Lee Y.-H."/>
            <person name="Miyara I."/>
            <person name="Moore N."/>
            <person name="Neumann U."/>
            <person name="Nordstroem K."/>
            <person name="Panaccione D.G."/>
            <person name="Panstruga R."/>
            <person name="Place M."/>
            <person name="Proctor R.H."/>
            <person name="Prusky D."/>
            <person name="Rech G."/>
            <person name="Reinhardt R."/>
            <person name="Rollins J.A."/>
            <person name="Rounsley S."/>
            <person name="Schardl C.L."/>
            <person name="Schwartz D.C."/>
            <person name="Shenoy N."/>
            <person name="Shirasu K."/>
            <person name="Sikhakolli U.R."/>
            <person name="Stueber K."/>
            <person name="Sukno S.A."/>
            <person name="Sweigard J.A."/>
            <person name="Takano Y."/>
            <person name="Takahara H."/>
            <person name="Trail F."/>
            <person name="van der Does H.C."/>
            <person name="Voll L.M."/>
            <person name="Will I."/>
            <person name="Young S."/>
            <person name="Zeng Q."/>
            <person name="Zhang J."/>
            <person name="Zhou S."/>
            <person name="Dickman M.B."/>
            <person name="Schulze-Lefert P."/>
            <person name="Ver Loren van Themaat E."/>
            <person name="Ma L.-J."/>
            <person name="Vaillancourt L.J."/>
        </authorList>
    </citation>
    <scope>NUCLEOTIDE SEQUENCE [LARGE SCALE GENOMIC DNA]</scope>
    <source>
        <strain evidence="2">IMI 349063</strain>
    </source>
</reference>